<dbReference type="EMBL" id="JACXVP010000006">
    <property type="protein sequence ID" value="KAG5602225.1"/>
    <property type="molecule type" value="Genomic_DNA"/>
</dbReference>
<sequence>MSSHTFPHLHYFYVQPTPRLPFTTPCIVSHTSSLARQDPFVQRALQKICPRPLPFSISTMNNHHSRFSLRKG</sequence>
<name>A0A9J5YP51_SOLCO</name>
<keyword evidence="2" id="KW-1185">Reference proteome</keyword>
<organism evidence="1 2">
    <name type="scientific">Solanum commersonii</name>
    <name type="common">Commerson's wild potato</name>
    <name type="synonym">Commerson's nightshade</name>
    <dbReference type="NCBI Taxonomy" id="4109"/>
    <lineage>
        <taxon>Eukaryota</taxon>
        <taxon>Viridiplantae</taxon>
        <taxon>Streptophyta</taxon>
        <taxon>Embryophyta</taxon>
        <taxon>Tracheophyta</taxon>
        <taxon>Spermatophyta</taxon>
        <taxon>Magnoliopsida</taxon>
        <taxon>eudicotyledons</taxon>
        <taxon>Gunneridae</taxon>
        <taxon>Pentapetalae</taxon>
        <taxon>asterids</taxon>
        <taxon>lamiids</taxon>
        <taxon>Solanales</taxon>
        <taxon>Solanaceae</taxon>
        <taxon>Solanoideae</taxon>
        <taxon>Solaneae</taxon>
        <taxon>Solanum</taxon>
    </lineage>
</organism>
<proteinExistence type="predicted"/>
<reference evidence="1 2" key="1">
    <citation type="submission" date="2020-09" db="EMBL/GenBank/DDBJ databases">
        <title>De no assembly of potato wild relative species, Solanum commersonii.</title>
        <authorList>
            <person name="Cho K."/>
        </authorList>
    </citation>
    <scope>NUCLEOTIDE SEQUENCE [LARGE SCALE GENOMIC DNA]</scope>
    <source>
        <strain evidence="1">LZ3.2</strain>
        <tissue evidence="1">Leaf</tissue>
    </source>
</reference>
<evidence type="ECO:0000313" key="2">
    <source>
        <dbReference type="Proteomes" id="UP000824120"/>
    </source>
</evidence>
<comment type="caution">
    <text evidence="1">The sequence shown here is derived from an EMBL/GenBank/DDBJ whole genome shotgun (WGS) entry which is preliminary data.</text>
</comment>
<accession>A0A9J5YP51</accession>
<protein>
    <submittedName>
        <fullName evidence="1">Uncharacterized protein</fullName>
    </submittedName>
</protein>
<gene>
    <name evidence="1" type="ORF">H5410_033595</name>
</gene>
<evidence type="ECO:0000313" key="1">
    <source>
        <dbReference type="EMBL" id="KAG5602225.1"/>
    </source>
</evidence>
<dbReference type="Proteomes" id="UP000824120">
    <property type="component" value="Chromosome 6"/>
</dbReference>
<dbReference type="AlphaFoldDB" id="A0A9J5YP51"/>